<evidence type="ECO:0000313" key="3">
    <source>
        <dbReference type="Proteomes" id="UP000765509"/>
    </source>
</evidence>
<comment type="caution">
    <text evidence="2">The sequence shown here is derived from an EMBL/GenBank/DDBJ whole genome shotgun (WGS) entry which is preliminary data.</text>
</comment>
<organism evidence="2 3">
    <name type="scientific">Austropuccinia psidii MF-1</name>
    <dbReference type="NCBI Taxonomy" id="1389203"/>
    <lineage>
        <taxon>Eukaryota</taxon>
        <taxon>Fungi</taxon>
        <taxon>Dikarya</taxon>
        <taxon>Basidiomycota</taxon>
        <taxon>Pucciniomycotina</taxon>
        <taxon>Pucciniomycetes</taxon>
        <taxon>Pucciniales</taxon>
        <taxon>Sphaerophragmiaceae</taxon>
        <taxon>Austropuccinia</taxon>
    </lineage>
</organism>
<accession>A0A9Q3PC29</accession>
<keyword evidence="3" id="KW-1185">Reference proteome</keyword>
<evidence type="ECO:0000256" key="1">
    <source>
        <dbReference type="SAM" id="MobiDB-lite"/>
    </source>
</evidence>
<feature type="region of interest" description="Disordered" evidence="1">
    <location>
        <begin position="1"/>
        <end position="60"/>
    </location>
</feature>
<proteinExistence type="predicted"/>
<gene>
    <name evidence="2" type="ORF">O181_094076</name>
</gene>
<dbReference type="AlphaFoldDB" id="A0A9Q3PC29"/>
<dbReference type="Proteomes" id="UP000765509">
    <property type="component" value="Unassembled WGS sequence"/>
</dbReference>
<dbReference type="EMBL" id="AVOT02061023">
    <property type="protein sequence ID" value="MBW0554361.1"/>
    <property type="molecule type" value="Genomic_DNA"/>
</dbReference>
<protein>
    <submittedName>
        <fullName evidence="2">Uncharacterized protein</fullName>
    </submittedName>
</protein>
<sequence>MTPYLEKKGPVVSTSSKPAAGMSKDKAKGPQKKQKGPKNYQGKEKGKDNRHTPYPQAFRIPKLEPQAVDSVSNMARTLIEFTAKEKEIINRTFPPKE</sequence>
<feature type="compositionally biased region" description="Basic and acidic residues" evidence="1">
    <location>
        <begin position="41"/>
        <end position="51"/>
    </location>
</feature>
<reference evidence="2" key="1">
    <citation type="submission" date="2021-03" db="EMBL/GenBank/DDBJ databases">
        <title>Draft genome sequence of rust myrtle Austropuccinia psidii MF-1, a brazilian biotype.</title>
        <authorList>
            <person name="Quecine M.C."/>
            <person name="Pachon D.M.R."/>
            <person name="Bonatelli M.L."/>
            <person name="Correr F.H."/>
            <person name="Franceschini L.M."/>
            <person name="Leite T.F."/>
            <person name="Margarido G.R.A."/>
            <person name="Almeida C.A."/>
            <person name="Ferrarezi J.A."/>
            <person name="Labate C.A."/>
        </authorList>
    </citation>
    <scope>NUCLEOTIDE SEQUENCE</scope>
    <source>
        <strain evidence="2">MF-1</strain>
    </source>
</reference>
<name>A0A9Q3PC29_9BASI</name>
<evidence type="ECO:0000313" key="2">
    <source>
        <dbReference type="EMBL" id="MBW0554361.1"/>
    </source>
</evidence>